<reference evidence="3" key="1">
    <citation type="submission" date="2020-10" db="EMBL/GenBank/DDBJ databases">
        <authorList>
            <person name="Gilroy R."/>
        </authorList>
    </citation>
    <scope>NUCLEOTIDE SEQUENCE</scope>
    <source>
        <strain evidence="3">ChiBcec2-4451</strain>
    </source>
</reference>
<proteinExistence type="predicted"/>
<accession>A0A9D1T6U8</accession>
<dbReference type="PANTHER" id="PTHR43156:SF2">
    <property type="entry name" value="STAGE II SPORULATION PROTEIN E"/>
    <property type="match status" value="1"/>
</dbReference>
<dbReference type="EMBL" id="DVON01000154">
    <property type="protein sequence ID" value="HIV12838.1"/>
    <property type="molecule type" value="Genomic_DNA"/>
</dbReference>
<dbReference type="Proteomes" id="UP000886723">
    <property type="component" value="Unassembled WGS sequence"/>
</dbReference>
<dbReference type="PANTHER" id="PTHR43156">
    <property type="entry name" value="STAGE II SPORULATION PROTEIN E-RELATED"/>
    <property type="match status" value="1"/>
</dbReference>
<name>A0A9D1T6U8_9FIRM</name>
<dbReference type="SUPFAM" id="SSF81606">
    <property type="entry name" value="PP2C-like"/>
    <property type="match status" value="1"/>
</dbReference>
<dbReference type="GO" id="GO:0016791">
    <property type="term" value="F:phosphatase activity"/>
    <property type="evidence" value="ECO:0007669"/>
    <property type="project" value="TreeGrafter"/>
</dbReference>
<comment type="caution">
    <text evidence="3">The sequence shown here is derived from an EMBL/GenBank/DDBJ whole genome shotgun (WGS) entry which is preliminary data.</text>
</comment>
<protein>
    <submittedName>
        <fullName evidence="3">SpoIIE family protein phosphatase</fullName>
    </submittedName>
</protein>
<feature type="domain" description="PPM-type phosphatase" evidence="2">
    <location>
        <begin position="279"/>
        <end position="489"/>
    </location>
</feature>
<reference evidence="3" key="2">
    <citation type="journal article" date="2021" name="PeerJ">
        <title>Extensive microbial diversity within the chicken gut microbiome revealed by metagenomics and culture.</title>
        <authorList>
            <person name="Gilroy R."/>
            <person name="Ravi A."/>
            <person name="Getino M."/>
            <person name="Pursley I."/>
            <person name="Horton D.L."/>
            <person name="Alikhan N.F."/>
            <person name="Baker D."/>
            <person name="Gharbi K."/>
            <person name="Hall N."/>
            <person name="Watson M."/>
            <person name="Adriaenssens E.M."/>
            <person name="Foster-Nyarko E."/>
            <person name="Jarju S."/>
            <person name="Secka A."/>
            <person name="Antonio M."/>
            <person name="Oren A."/>
            <person name="Chaudhuri R.R."/>
            <person name="La Ragione R."/>
            <person name="Hildebrand F."/>
            <person name="Pallen M.J."/>
        </authorList>
    </citation>
    <scope>NUCLEOTIDE SEQUENCE</scope>
    <source>
        <strain evidence="3">ChiBcec2-4451</strain>
    </source>
</reference>
<dbReference type="Gene3D" id="3.60.40.10">
    <property type="entry name" value="PPM-type phosphatase domain"/>
    <property type="match status" value="1"/>
</dbReference>
<evidence type="ECO:0000313" key="4">
    <source>
        <dbReference type="Proteomes" id="UP000886723"/>
    </source>
</evidence>
<organism evidence="3 4">
    <name type="scientific">Candidatus Pullilachnospira stercoravium</name>
    <dbReference type="NCBI Taxonomy" id="2840913"/>
    <lineage>
        <taxon>Bacteria</taxon>
        <taxon>Bacillati</taxon>
        <taxon>Bacillota</taxon>
        <taxon>Clostridia</taxon>
        <taxon>Lachnospirales</taxon>
        <taxon>Lachnospiraceae</taxon>
        <taxon>Lachnospiraceae incertae sedis</taxon>
        <taxon>Candidatus Pullilachnospira</taxon>
    </lineage>
</organism>
<evidence type="ECO:0000313" key="3">
    <source>
        <dbReference type="EMBL" id="HIV12838.1"/>
    </source>
</evidence>
<gene>
    <name evidence="3" type="ORF">IAA63_06835</name>
</gene>
<sequence length="492" mass="56522">MQMWMIAMLAVSAVLIVRDMAKLIFTDRKKGKPVYDVYPQKERIERYARSFQRLAHTFYEMPDHQEQLTQTEVQTIFDGVKRELCQDCPGREICWGEKEYQTYQKVYRLLQVTEEGDPEKILRAQGDWIGECSQALRFTEILRRYFFEAREELLYRNRLIENRLAVAEQLNEVARLIQRISSDVSSISQAPEGMEEKIRRQMQKQYIVVKQVWVLSRPDEKWRIFITMRTRGGQCVTMREVARHLSQVCGCAMAPSRDSRAVLNSELRTVLFTEDVNYKVLYGVARVTKERETVSGDNYACACTDEQFVMCLSDGMGSGIEASRESEAVVELLEEFVTSGFSRETAARMVNSALVLQRGDGMFSSVDVCSLDLYTGICEFLKAGAATTFIRRSGWVETITSASLAAGLVQQLDFEKTSKKLYDGDYLVMVTDGVLDALPQEAQEETMKEIILQAQEEMPRELGRYILEKVLSYSNYRAMDDMTVLVAGMWKK</sequence>
<dbReference type="AlphaFoldDB" id="A0A9D1T6U8"/>
<dbReference type="SMART" id="SM00331">
    <property type="entry name" value="PP2C_SIG"/>
    <property type="match status" value="1"/>
</dbReference>
<dbReference type="InterPro" id="IPR052016">
    <property type="entry name" value="Bact_Sigma-Reg"/>
</dbReference>
<dbReference type="Pfam" id="PF07228">
    <property type="entry name" value="SpoIIE"/>
    <property type="match status" value="1"/>
</dbReference>
<dbReference type="InterPro" id="IPR001932">
    <property type="entry name" value="PPM-type_phosphatase-like_dom"/>
</dbReference>
<dbReference type="InterPro" id="IPR045768">
    <property type="entry name" value="SpoIIE_N"/>
</dbReference>
<dbReference type="Pfam" id="PF19732">
    <property type="entry name" value="SpoIIE_N"/>
    <property type="match status" value="1"/>
</dbReference>
<keyword evidence="1" id="KW-0378">Hydrolase</keyword>
<evidence type="ECO:0000259" key="2">
    <source>
        <dbReference type="SMART" id="SM00331"/>
    </source>
</evidence>
<dbReference type="InterPro" id="IPR036457">
    <property type="entry name" value="PPM-type-like_dom_sf"/>
</dbReference>
<evidence type="ECO:0000256" key="1">
    <source>
        <dbReference type="ARBA" id="ARBA00022801"/>
    </source>
</evidence>